<gene>
    <name evidence="1" type="ORF">O6H91_15G081800</name>
</gene>
<keyword evidence="2" id="KW-1185">Reference proteome</keyword>
<accession>A0ACC2BK63</accession>
<dbReference type="Proteomes" id="UP001162992">
    <property type="component" value="Chromosome 15"/>
</dbReference>
<sequence>MAIVKFSESLDKVPRKMAGSRSRPPPARNREQSMEKDAGWCCIAKPRAISPPAHHRKAKSGELLQEAAEEQRLDADDKKQAGDGKKESHERRAFSEDLLKSGAISSVLKKQGYVGSVVVEKTGGSGSPFRLRLSPGKVSPLVEQTSALAYASQTNLSAEIPTSVACALPLEKTASLVQLAEKNKNSSTLFDMMVQEHQVQAKPVQVHTFSSALITRHQSSIQERMHIILTQTSPGSLFNDISSSDVKLTLSSKEGCCVTVNVHKQTLSSQSRFFAAKLSDRWSKQRVPPYMIDVSDCDDVEVYLQTIRLMYCRDLKRALMKENVAKVLGILKVSASIVFEAGIMSCLEYLEAVPWSEDEEEKVMSLVSQLHLDGPGASEVLTRLSITDGNASQDILSGLLDSVTKGTDDKARREMKALVARMLQENAAQECSQRTLYHACHVCLDLLMQLFKQAANADIPKKNIVEDRGVLLNQIARQADNLFWLAEMLIDQQIADDFLKLWACQTELAALHMRIPIVLRYEVSRITARLCIAIGKGQVLSPKDVRLLLLQTWFQPLIDDFGWLHRCCKGLDKNVVEEAISQTILTLPFKQQRGILLGWFDRFSTMGDDCPNLQKAFEVWWRRTFVRPCMDSSIVSSQVM</sequence>
<proteinExistence type="predicted"/>
<dbReference type="EMBL" id="CM055106">
    <property type="protein sequence ID" value="KAJ7530151.1"/>
    <property type="molecule type" value="Genomic_DNA"/>
</dbReference>
<organism evidence="1 2">
    <name type="scientific">Diphasiastrum complanatum</name>
    <name type="common">Issler's clubmoss</name>
    <name type="synonym">Lycopodium complanatum</name>
    <dbReference type="NCBI Taxonomy" id="34168"/>
    <lineage>
        <taxon>Eukaryota</taxon>
        <taxon>Viridiplantae</taxon>
        <taxon>Streptophyta</taxon>
        <taxon>Embryophyta</taxon>
        <taxon>Tracheophyta</taxon>
        <taxon>Lycopodiopsida</taxon>
        <taxon>Lycopodiales</taxon>
        <taxon>Lycopodiaceae</taxon>
        <taxon>Lycopodioideae</taxon>
        <taxon>Diphasiastrum</taxon>
    </lineage>
</organism>
<evidence type="ECO:0000313" key="2">
    <source>
        <dbReference type="Proteomes" id="UP001162992"/>
    </source>
</evidence>
<name>A0ACC2BK63_DIPCM</name>
<reference evidence="2" key="1">
    <citation type="journal article" date="2024" name="Proc. Natl. Acad. Sci. U.S.A.">
        <title>Extraordinary preservation of gene collinearity over three hundred million years revealed in homosporous lycophytes.</title>
        <authorList>
            <person name="Li C."/>
            <person name="Wickell D."/>
            <person name="Kuo L.Y."/>
            <person name="Chen X."/>
            <person name="Nie B."/>
            <person name="Liao X."/>
            <person name="Peng D."/>
            <person name="Ji J."/>
            <person name="Jenkins J."/>
            <person name="Williams M."/>
            <person name="Shu S."/>
            <person name="Plott C."/>
            <person name="Barry K."/>
            <person name="Rajasekar S."/>
            <person name="Grimwood J."/>
            <person name="Han X."/>
            <person name="Sun S."/>
            <person name="Hou Z."/>
            <person name="He W."/>
            <person name="Dai G."/>
            <person name="Sun C."/>
            <person name="Schmutz J."/>
            <person name="Leebens-Mack J.H."/>
            <person name="Li F.W."/>
            <person name="Wang L."/>
        </authorList>
    </citation>
    <scope>NUCLEOTIDE SEQUENCE [LARGE SCALE GENOMIC DNA]</scope>
    <source>
        <strain evidence="2">cv. PW_Plant_1</strain>
    </source>
</reference>
<comment type="caution">
    <text evidence="1">The sequence shown here is derived from an EMBL/GenBank/DDBJ whole genome shotgun (WGS) entry which is preliminary data.</text>
</comment>
<protein>
    <submittedName>
        <fullName evidence="1">Uncharacterized protein</fullName>
    </submittedName>
</protein>
<evidence type="ECO:0000313" key="1">
    <source>
        <dbReference type="EMBL" id="KAJ7530151.1"/>
    </source>
</evidence>